<evidence type="ECO:0000313" key="2">
    <source>
        <dbReference type="Proteomes" id="UP001549691"/>
    </source>
</evidence>
<accession>A0ABV2TKC5</accession>
<name>A0ABV2TKC5_9RHOO</name>
<protein>
    <recommendedName>
        <fullName evidence="3">Integrase</fullName>
    </recommendedName>
</protein>
<reference evidence="1 2" key="1">
    <citation type="submission" date="2024-07" db="EMBL/GenBank/DDBJ databases">
        <title>Uliginosibacterium flavum JJ3220;KACC:17644.</title>
        <authorList>
            <person name="Kim M.K."/>
        </authorList>
    </citation>
    <scope>NUCLEOTIDE SEQUENCE [LARGE SCALE GENOMIC DNA]</scope>
    <source>
        <strain evidence="1 2">KACC:17644</strain>
    </source>
</reference>
<organism evidence="1 2">
    <name type="scientific">Uliginosibacterium flavum</name>
    <dbReference type="NCBI Taxonomy" id="1396831"/>
    <lineage>
        <taxon>Bacteria</taxon>
        <taxon>Pseudomonadati</taxon>
        <taxon>Pseudomonadota</taxon>
        <taxon>Betaproteobacteria</taxon>
        <taxon>Rhodocyclales</taxon>
        <taxon>Zoogloeaceae</taxon>
        <taxon>Uliginosibacterium</taxon>
    </lineage>
</organism>
<gene>
    <name evidence="1" type="ORF">ABXR19_07335</name>
</gene>
<evidence type="ECO:0008006" key="3">
    <source>
        <dbReference type="Google" id="ProtNLM"/>
    </source>
</evidence>
<sequence>MKHDKDFLTIDLFGYRPAGRPKKAVTLSSAQRQSRYRKSELERAQARKTRLAGLSNITLARYMSDPDADLSDIRDWWLEFGRRQGFK</sequence>
<evidence type="ECO:0000313" key="1">
    <source>
        <dbReference type="EMBL" id="MET7013998.1"/>
    </source>
</evidence>
<dbReference type="RefSeq" id="WP_354600457.1">
    <property type="nucleotide sequence ID" value="NZ_JBEWZI010000006.1"/>
</dbReference>
<dbReference type="Proteomes" id="UP001549691">
    <property type="component" value="Unassembled WGS sequence"/>
</dbReference>
<keyword evidence="2" id="KW-1185">Reference proteome</keyword>
<comment type="caution">
    <text evidence="1">The sequence shown here is derived from an EMBL/GenBank/DDBJ whole genome shotgun (WGS) entry which is preliminary data.</text>
</comment>
<dbReference type="EMBL" id="JBEWZI010000006">
    <property type="protein sequence ID" value="MET7013998.1"/>
    <property type="molecule type" value="Genomic_DNA"/>
</dbReference>
<proteinExistence type="predicted"/>